<proteinExistence type="predicted"/>
<comment type="caution">
    <text evidence="2">The sequence shown here is derived from an EMBL/GenBank/DDBJ whole genome shotgun (WGS) entry which is preliminary data.</text>
</comment>
<dbReference type="SUPFAM" id="SSF52540">
    <property type="entry name" value="P-loop containing nucleoside triphosphate hydrolases"/>
    <property type="match status" value="1"/>
</dbReference>
<sequence>PEVSALTPSNVSNTPLQVLFGHDAVHQNPLYWEPTNTAKFMNTNTGIIGTMGTGKTQFTKSLVTQLMRNQSYNVDGKPIGLLIFDYKSDYVDDAFLEATGANRYQLSLLPYNPLSLFGDMPMLPRHTAMAFAETMGKAYNLGVKQRMKLVTLIMECYDLAGIVPHDRST</sequence>
<protein>
    <submittedName>
        <fullName evidence="2">DUF87 domain-containing protein</fullName>
    </submittedName>
</protein>
<dbReference type="RefSeq" id="WP_119529044.1">
    <property type="nucleotide sequence ID" value="NZ_QWJV01000554.1"/>
</dbReference>
<name>A0A658ICE3_SALNE</name>
<dbReference type="InterPro" id="IPR002789">
    <property type="entry name" value="HerA_central"/>
</dbReference>
<organism evidence="2">
    <name type="scientific">Salmonella enterica subsp. enterica serovar Newport str. CFSAN000835</name>
    <dbReference type="NCBI Taxonomy" id="1299174"/>
    <lineage>
        <taxon>Bacteria</taxon>
        <taxon>Pseudomonadati</taxon>
        <taxon>Pseudomonadota</taxon>
        <taxon>Gammaproteobacteria</taxon>
        <taxon>Enterobacterales</taxon>
        <taxon>Enterobacteriaceae</taxon>
        <taxon>Salmonella</taxon>
    </lineage>
</organism>
<accession>A0A658ICE3</accession>
<dbReference type="Gene3D" id="3.40.50.300">
    <property type="entry name" value="P-loop containing nucleotide triphosphate hydrolases"/>
    <property type="match status" value="1"/>
</dbReference>
<gene>
    <name evidence="2" type="ORF">DLN06_28370</name>
</gene>
<dbReference type="EMBL" id="QWJV01000554">
    <property type="protein sequence ID" value="RIQ09851.1"/>
    <property type="molecule type" value="Genomic_DNA"/>
</dbReference>
<feature type="domain" description="Helicase HerA central" evidence="1">
    <location>
        <begin position="38"/>
        <end position="105"/>
    </location>
</feature>
<feature type="non-terminal residue" evidence="2">
    <location>
        <position position="169"/>
    </location>
</feature>
<feature type="non-terminal residue" evidence="2">
    <location>
        <position position="1"/>
    </location>
</feature>
<dbReference type="Pfam" id="PF01935">
    <property type="entry name" value="DUF87"/>
    <property type="match status" value="1"/>
</dbReference>
<dbReference type="AlphaFoldDB" id="A0A658ICE3"/>
<evidence type="ECO:0000259" key="1">
    <source>
        <dbReference type="Pfam" id="PF01935"/>
    </source>
</evidence>
<dbReference type="Proteomes" id="UP000839534">
    <property type="component" value="Unassembled WGS sequence"/>
</dbReference>
<reference evidence="2" key="1">
    <citation type="submission" date="2018-08" db="EMBL/GenBank/DDBJ databases">
        <title>Whole genome sequencing of Salmonella enterica serotype newport.</title>
        <authorList>
            <person name="Bell R."/>
        </authorList>
    </citation>
    <scope>NUCLEOTIDE SEQUENCE [LARGE SCALE GENOMIC DNA]</scope>
    <source>
        <strain evidence="2">CFSAN000835</strain>
    </source>
</reference>
<dbReference type="InterPro" id="IPR027417">
    <property type="entry name" value="P-loop_NTPase"/>
</dbReference>
<evidence type="ECO:0000313" key="2">
    <source>
        <dbReference type="EMBL" id="RIQ09851.1"/>
    </source>
</evidence>